<sequence length="594" mass="67634">MDIDEEFPNHHEDDGPEPEQPDQRIQVEPPIPPPAQATTSGVTPNIIASAKRIARADIHRTRSPTPPRALFRSTTGKGVAFTEEDVTFLVRFLEYRNRTQDGKVDMVLFWKEVFAKAPHHSRASWMKFYRRHKHELEHAEDDIPLPAKPEKKMRYSKADDALLARFFVNKPEGTSDKIFQEFARMHPHHPWKGWQEHHRIHKAKIDHMITKLQNGEIPCVVYCLMSLRTYRSCLRLVIWNFTVVGARAVTSIKFRRVAYDEYDRGLLWASTRSAPGGVLLTAAVVVQLSLYLSQDQIDQFYRDGYLRLPNFLSTDEVEAMLSRTKQLLDNFSLEDHPMTKFTTGDDNHIGDEYFLTSGDKIRYFLEEEAVDKSGKLLRERQRAVNKIGHGLHELDPVFRKVTLENPSMKAVARDLQFHHDPAALQSMIICKQPEIGGEGKLPEHNDSTFLYTNPPSALGFWIPMEKCTPENGALSFLPGSHLTAPITKRFVRLPTGGTGFEELIPADAGIKNPEGKYVLEACNPGDLVIIHGSVLHKSPKNTSSKTRYAYTFHMIESPPYANYDGKNWLQPTPDIPFSKMLDVLNPTILAPERA</sequence>
<protein>
    <submittedName>
        <fullName evidence="1">Uncharacterized protein</fullName>
    </submittedName>
</protein>
<name>A0ACC1RL68_9APHY</name>
<gene>
    <name evidence="1" type="ORF">NM688_g9258</name>
</gene>
<dbReference type="EMBL" id="JANHOG010002809">
    <property type="protein sequence ID" value="KAJ3519731.1"/>
    <property type="molecule type" value="Genomic_DNA"/>
</dbReference>
<accession>A0ACC1RL68</accession>
<evidence type="ECO:0000313" key="2">
    <source>
        <dbReference type="Proteomes" id="UP001148662"/>
    </source>
</evidence>
<evidence type="ECO:0000313" key="1">
    <source>
        <dbReference type="EMBL" id="KAJ3519731.1"/>
    </source>
</evidence>
<keyword evidence="2" id="KW-1185">Reference proteome</keyword>
<organism evidence="1 2">
    <name type="scientific">Phlebia brevispora</name>
    <dbReference type="NCBI Taxonomy" id="194682"/>
    <lineage>
        <taxon>Eukaryota</taxon>
        <taxon>Fungi</taxon>
        <taxon>Dikarya</taxon>
        <taxon>Basidiomycota</taxon>
        <taxon>Agaricomycotina</taxon>
        <taxon>Agaricomycetes</taxon>
        <taxon>Polyporales</taxon>
        <taxon>Meruliaceae</taxon>
        <taxon>Phlebia</taxon>
    </lineage>
</organism>
<proteinExistence type="predicted"/>
<reference evidence="1" key="1">
    <citation type="submission" date="2022-07" db="EMBL/GenBank/DDBJ databases">
        <title>Genome Sequence of Phlebia brevispora.</title>
        <authorList>
            <person name="Buettner E."/>
        </authorList>
    </citation>
    <scope>NUCLEOTIDE SEQUENCE</scope>
    <source>
        <strain evidence="1">MPL23</strain>
    </source>
</reference>
<dbReference type="Proteomes" id="UP001148662">
    <property type="component" value="Unassembled WGS sequence"/>
</dbReference>
<comment type="caution">
    <text evidence="1">The sequence shown here is derived from an EMBL/GenBank/DDBJ whole genome shotgun (WGS) entry which is preliminary data.</text>
</comment>